<dbReference type="InterPro" id="IPR004089">
    <property type="entry name" value="MCPsignal_dom"/>
</dbReference>
<dbReference type="AlphaFoldDB" id="B6YX69"/>
<keyword evidence="7" id="KW-1185">Reference proteome</keyword>
<evidence type="ECO:0000313" key="7">
    <source>
        <dbReference type="Proteomes" id="UP000002727"/>
    </source>
</evidence>
<gene>
    <name evidence="6" type="ordered locus">TON_1194</name>
</gene>
<protein>
    <submittedName>
        <fullName evidence="6">Methyl-accepting chemotaxis protein</fullName>
    </submittedName>
</protein>
<dbReference type="SMART" id="SM00283">
    <property type="entry name" value="MA"/>
    <property type="match status" value="1"/>
</dbReference>
<organism evidence="6 7">
    <name type="scientific">Thermococcus onnurineus (strain NA1)</name>
    <dbReference type="NCBI Taxonomy" id="523850"/>
    <lineage>
        <taxon>Archaea</taxon>
        <taxon>Methanobacteriati</taxon>
        <taxon>Methanobacteriota</taxon>
        <taxon>Thermococci</taxon>
        <taxon>Thermococcales</taxon>
        <taxon>Thermococcaceae</taxon>
        <taxon>Thermococcus</taxon>
    </lineage>
</organism>
<dbReference type="PROSITE" id="PS50111">
    <property type="entry name" value="CHEMOTAXIS_TRANSDUC_2"/>
    <property type="match status" value="1"/>
</dbReference>
<dbReference type="HOGENOM" id="CLU_000445_107_18_2"/>
<keyword evidence="1 3" id="KW-0807">Transducer</keyword>
<dbReference type="SUPFAM" id="SSF58104">
    <property type="entry name" value="Methyl-accepting chemotaxis protein (MCP) signaling domain"/>
    <property type="match status" value="1"/>
</dbReference>
<keyword evidence="4" id="KW-0175">Coiled coil</keyword>
<dbReference type="PANTHER" id="PTHR32089">
    <property type="entry name" value="METHYL-ACCEPTING CHEMOTAXIS PROTEIN MCPB"/>
    <property type="match status" value="1"/>
</dbReference>
<evidence type="ECO:0000259" key="5">
    <source>
        <dbReference type="PROSITE" id="PS50111"/>
    </source>
</evidence>
<dbReference type="GO" id="GO:0016020">
    <property type="term" value="C:membrane"/>
    <property type="evidence" value="ECO:0007669"/>
    <property type="project" value="InterPro"/>
</dbReference>
<name>B6YX69_THEON</name>
<dbReference type="Proteomes" id="UP000002727">
    <property type="component" value="Chromosome"/>
</dbReference>
<accession>B6YX69</accession>
<feature type="coiled-coil region" evidence="4">
    <location>
        <begin position="379"/>
        <end position="406"/>
    </location>
</feature>
<dbReference type="Gene3D" id="1.10.287.950">
    <property type="entry name" value="Methyl-accepting chemotaxis protein"/>
    <property type="match status" value="1"/>
</dbReference>
<dbReference type="PATRIC" id="fig|523850.10.peg.1201"/>
<comment type="similarity">
    <text evidence="2">Belongs to the methyl-accepting chemotaxis (MCP) protein family.</text>
</comment>
<feature type="domain" description="Methyl-accepting transducer" evidence="5">
    <location>
        <begin position="135"/>
        <end position="355"/>
    </location>
</feature>
<sequence>MTRAVTIAAVSSVSLLTLAGTLVSSVAGLALGLVSAVAVSAYLSRPSDDLSRILDALEALLDGESVDLSKLGAETAARITAIEDKIKALGKRNVEVQRVSVLPEIETVLQNLEEAREKLSSLLPTLDVGVSVEHDELTSALERERSTVAELGDYIQTLTAGIEEMNTQAQALTDYALETANMAETGKRISDNVALNVASITEVNQDMERAVSILVEHSKRIGEIVEVISSIAEQTNLLALNAAIEAARSGEHGRGFAVVAENIRELADQSKKSTDQITELIRDMQESIDTVVSSIKQEFRVTEEIKDAVQELIAAFDDIARRANETANMIKELSDSIEGQAQSVQMLMDTINGVYALQDEISNVMLPVVESFTMMQSRLDEIRSGLKDLEQSIVESKELLEKVSTVRR</sequence>
<evidence type="ECO:0000256" key="3">
    <source>
        <dbReference type="PROSITE-ProRule" id="PRU00284"/>
    </source>
</evidence>
<dbReference type="PANTHER" id="PTHR32089:SF112">
    <property type="entry name" value="LYSOZYME-LIKE PROTEIN-RELATED"/>
    <property type="match status" value="1"/>
</dbReference>
<dbReference type="Pfam" id="PF00015">
    <property type="entry name" value="MCPsignal"/>
    <property type="match status" value="1"/>
</dbReference>
<dbReference type="GeneID" id="7018216"/>
<evidence type="ECO:0000256" key="4">
    <source>
        <dbReference type="SAM" id="Coils"/>
    </source>
</evidence>
<dbReference type="GO" id="GO:0007165">
    <property type="term" value="P:signal transduction"/>
    <property type="evidence" value="ECO:0007669"/>
    <property type="project" value="UniProtKB-KW"/>
</dbReference>
<proteinExistence type="inferred from homology"/>
<evidence type="ECO:0000313" key="6">
    <source>
        <dbReference type="EMBL" id="ACJ16682.1"/>
    </source>
</evidence>
<dbReference type="STRING" id="523850.TON_1194"/>
<dbReference type="KEGG" id="ton:TON_1194"/>
<dbReference type="EMBL" id="CP000855">
    <property type="protein sequence ID" value="ACJ16682.1"/>
    <property type="molecule type" value="Genomic_DNA"/>
</dbReference>
<dbReference type="eggNOG" id="arCOG02325">
    <property type="taxonomic scope" value="Archaea"/>
</dbReference>
<evidence type="ECO:0000256" key="1">
    <source>
        <dbReference type="ARBA" id="ARBA00023224"/>
    </source>
</evidence>
<reference evidence="6 7" key="1">
    <citation type="journal article" date="2008" name="J. Bacteriol.">
        <title>The complete genome sequence of Thermococcus onnurineus NA1 reveals a mixed heterotrophic and carboxydotrophic metabolism.</title>
        <authorList>
            <person name="Lee H.S."/>
            <person name="Kang S.G."/>
            <person name="Bae S.S."/>
            <person name="Lim J.K."/>
            <person name="Cho Y."/>
            <person name="Kim Y.J."/>
            <person name="Jeon J.H."/>
            <person name="Cha S.S."/>
            <person name="Kwon K.K."/>
            <person name="Kim H.T."/>
            <person name="Park C.J."/>
            <person name="Lee H.W."/>
            <person name="Kim S.I."/>
            <person name="Chun J."/>
            <person name="Colwell R.R."/>
            <person name="Kim S.J."/>
            <person name="Lee J.H."/>
        </authorList>
    </citation>
    <scope>NUCLEOTIDE SEQUENCE [LARGE SCALE GENOMIC DNA]</scope>
    <source>
        <strain evidence="6 7">NA1</strain>
    </source>
</reference>
<evidence type="ECO:0000256" key="2">
    <source>
        <dbReference type="ARBA" id="ARBA00029447"/>
    </source>
</evidence>
<dbReference type="RefSeq" id="WP_012572154.1">
    <property type="nucleotide sequence ID" value="NC_011529.1"/>
</dbReference>